<evidence type="ECO:0000256" key="1">
    <source>
        <dbReference type="SAM" id="Phobius"/>
    </source>
</evidence>
<keyword evidence="1" id="KW-1133">Transmembrane helix</keyword>
<keyword evidence="3" id="KW-1185">Reference proteome</keyword>
<dbReference type="AlphaFoldDB" id="A0A1H4AQF4"/>
<protein>
    <recommendedName>
        <fullName evidence="4">Outer membrane protein beta-barrel domain-containing protein</fullName>
    </recommendedName>
</protein>
<gene>
    <name evidence="2" type="ORF">SAMN05443550_10357</name>
</gene>
<proteinExistence type="predicted"/>
<evidence type="ECO:0008006" key="4">
    <source>
        <dbReference type="Google" id="ProtNLM"/>
    </source>
</evidence>
<keyword evidence="1" id="KW-0472">Membrane</keyword>
<dbReference type="STRING" id="425514.SAMN05443550_10357"/>
<name>A0A1H4AQF4_9SPHI</name>
<keyword evidence="1" id="KW-0812">Transmembrane</keyword>
<evidence type="ECO:0000313" key="2">
    <source>
        <dbReference type="EMBL" id="SEA37952.1"/>
    </source>
</evidence>
<dbReference type="OrthoDB" id="1419682at2"/>
<feature type="transmembrane region" description="Helical" evidence="1">
    <location>
        <begin position="45"/>
        <end position="63"/>
    </location>
</feature>
<sequence>MEQSNKELIKEIADLFEDYEESYVPGEWEAFQQHQKKKYPFFSQWIKVAAVLFLIVSVVLFNLKDLNEKKAAGTPVAKNKPAVSVPHDPVKVNGAIEKDKAAAQVKHTTAGSVIPVETVIPAGTAGHSGKILNKGSLYAQRGAGQAADRVPAGAVMADRNKVSAPPGEPSGIQIKDHALTQAKDQAVTQVNVNTSLPAQPVQQSAKKDTVTIPEKRKISTAEFMLAETRKAGTKEVKKESGSKWDFGVQVMPTATRTNVNFGGGLVTAYRISNKFSLSSGISLLQLGSGENTPGAASGGGAAQASPNASEANYSFSSAAASRQLRSVDATLKAIDIPLGLVYKMNKHYYTSAGVSYFNVLSERRNNTYSQVQSVSRTATDPATGQNIVLRTLETQEVDESVPDQPLKGNSYLGFFNFSIGRRQNIFKQYNIQIEPFIKVPIGKLSGQDLNLMNSGVKFQLSF</sequence>
<dbReference type="EMBL" id="FNRA01000003">
    <property type="protein sequence ID" value="SEA37952.1"/>
    <property type="molecule type" value="Genomic_DNA"/>
</dbReference>
<evidence type="ECO:0000313" key="3">
    <source>
        <dbReference type="Proteomes" id="UP000198850"/>
    </source>
</evidence>
<dbReference type="Proteomes" id="UP000198850">
    <property type="component" value="Unassembled WGS sequence"/>
</dbReference>
<dbReference type="RefSeq" id="WP_090555730.1">
    <property type="nucleotide sequence ID" value="NZ_FNRA01000003.1"/>
</dbReference>
<organism evidence="2 3">
    <name type="scientific">Pedobacter hartonius</name>
    <dbReference type="NCBI Taxonomy" id="425514"/>
    <lineage>
        <taxon>Bacteria</taxon>
        <taxon>Pseudomonadati</taxon>
        <taxon>Bacteroidota</taxon>
        <taxon>Sphingobacteriia</taxon>
        <taxon>Sphingobacteriales</taxon>
        <taxon>Sphingobacteriaceae</taxon>
        <taxon>Pedobacter</taxon>
    </lineage>
</organism>
<accession>A0A1H4AQF4</accession>
<reference evidence="2 3" key="1">
    <citation type="submission" date="2016-10" db="EMBL/GenBank/DDBJ databases">
        <authorList>
            <person name="de Groot N.N."/>
        </authorList>
    </citation>
    <scope>NUCLEOTIDE SEQUENCE [LARGE SCALE GENOMIC DNA]</scope>
    <source>
        <strain evidence="2 3">DSM 19033</strain>
    </source>
</reference>